<accession>A0AB72WX44</accession>
<dbReference type="InterPro" id="IPR002656">
    <property type="entry name" value="Acyl_transf_3_dom"/>
</dbReference>
<gene>
    <name evidence="3" type="ORF">R16034_00800</name>
</gene>
<feature type="transmembrane region" description="Helical" evidence="1">
    <location>
        <begin position="6"/>
        <end position="26"/>
    </location>
</feature>
<dbReference type="GO" id="GO:0016747">
    <property type="term" value="F:acyltransferase activity, transferring groups other than amino-acyl groups"/>
    <property type="evidence" value="ECO:0007669"/>
    <property type="project" value="InterPro"/>
</dbReference>
<dbReference type="GO" id="GO:0000271">
    <property type="term" value="P:polysaccharide biosynthetic process"/>
    <property type="evidence" value="ECO:0007669"/>
    <property type="project" value="TreeGrafter"/>
</dbReference>
<evidence type="ECO:0000256" key="1">
    <source>
        <dbReference type="SAM" id="Phobius"/>
    </source>
</evidence>
<dbReference type="Proteomes" id="UP001189225">
    <property type="component" value="Unassembled WGS sequence"/>
</dbReference>
<name>A0AB72WX44_9RALS</name>
<feature type="transmembrane region" description="Helical" evidence="1">
    <location>
        <begin position="108"/>
        <end position="128"/>
    </location>
</feature>
<feature type="transmembrane region" description="Helical" evidence="1">
    <location>
        <begin position="205"/>
        <end position="228"/>
    </location>
</feature>
<dbReference type="Pfam" id="PF01757">
    <property type="entry name" value="Acyl_transf_3"/>
    <property type="match status" value="1"/>
</dbReference>
<keyword evidence="4" id="KW-1185">Reference proteome</keyword>
<keyword evidence="1" id="KW-0812">Transmembrane</keyword>
<reference evidence="3 4" key="1">
    <citation type="submission" date="2023-07" db="EMBL/GenBank/DDBJ databases">
        <authorList>
            <person name="Peeters C."/>
        </authorList>
    </citation>
    <scope>NUCLEOTIDE SEQUENCE [LARGE SCALE GENOMIC DNA]</scope>
    <source>
        <strain evidence="3 4">R-16034</strain>
    </source>
</reference>
<keyword evidence="1" id="KW-1133">Transmembrane helix</keyword>
<feature type="transmembrane region" description="Helical" evidence="1">
    <location>
        <begin position="172"/>
        <end position="193"/>
    </location>
</feature>
<dbReference type="InterPro" id="IPR050879">
    <property type="entry name" value="Acyltransferase_3"/>
</dbReference>
<sequence length="380" mass="41856">MKNENLAFVQALRGIAALMVVLLHVLQLQALPIDDKGLFQWLVGSGSAGVPMFFVISGFIMVYSTKDVNPNARSAFTFAVKRFSRIWPTYVVLTIAFWVIVKLADRTIGAVFPYSFGAMIRSIAFIPLGLDSQPAPILGGSVLHPGWSLNYEMYFYLLLTVCMFFGRFMWPLLLLILSATLLGLPLMNGQLPALDMSSKYGFTSYLALVSSPLIWEFAAGVLIGLLYLSRFKIENKGLAIFLCFFSSAVVVWVLLSKVAWGMGVNGWGWSLILMFLCFAICSKTISIPAPKSLVWLGNVSYSLYLVHPFFIKPVFDIGWETPYREALRDPSFALVVVAASIGAAALSRKYLELGLSDYLRSKILAIANTSRSESKAAGAA</sequence>
<feature type="transmembrane region" description="Helical" evidence="1">
    <location>
        <begin position="267"/>
        <end position="286"/>
    </location>
</feature>
<dbReference type="PANTHER" id="PTHR23028:SF131">
    <property type="entry name" value="BLR2367 PROTEIN"/>
    <property type="match status" value="1"/>
</dbReference>
<evidence type="ECO:0000259" key="2">
    <source>
        <dbReference type="Pfam" id="PF01757"/>
    </source>
</evidence>
<feature type="transmembrane region" description="Helical" evidence="1">
    <location>
        <begin position="331"/>
        <end position="351"/>
    </location>
</feature>
<feature type="transmembrane region" description="Helical" evidence="1">
    <location>
        <begin position="38"/>
        <end position="63"/>
    </location>
</feature>
<feature type="transmembrane region" description="Helical" evidence="1">
    <location>
        <begin position="83"/>
        <end position="101"/>
    </location>
</feature>
<organism evidence="3 4">
    <name type="scientific">Ralstonia edaphi</name>
    <dbReference type="NCBI Taxonomy" id="3058599"/>
    <lineage>
        <taxon>Bacteria</taxon>
        <taxon>Pseudomonadati</taxon>
        <taxon>Pseudomonadota</taxon>
        <taxon>Betaproteobacteria</taxon>
        <taxon>Burkholderiales</taxon>
        <taxon>Burkholderiaceae</taxon>
        <taxon>Ralstonia</taxon>
    </lineage>
</organism>
<comment type="caution">
    <text evidence="3">The sequence shown here is derived from an EMBL/GenBank/DDBJ whole genome shotgun (WGS) entry which is preliminary data.</text>
</comment>
<feature type="transmembrane region" description="Helical" evidence="1">
    <location>
        <begin position="148"/>
        <end position="165"/>
    </location>
</feature>
<protein>
    <recommendedName>
        <fullName evidence="2">Acyltransferase 3 domain-containing protein</fullName>
    </recommendedName>
</protein>
<evidence type="ECO:0000313" key="3">
    <source>
        <dbReference type="EMBL" id="CAJ0737652.1"/>
    </source>
</evidence>
<feature type="domain" description="Acyltransferase 3" evidence="2">
    <location>
        <begin position="7"/>
        <end position="344"/>
    </location>
</feature>
<dbReference type="PANTHER" id="PTHR23028">
    <property type="entry name" value="ACETYLTRANSFERASE"/>
    <property type="match status" value="1"/>
</dbReference>
<dbReference type="EMBL" id="CATWHI010000001">
    <property type="protein sequence ID" value="CAJ0737652.1"/>
    <property type="molecule type" value="Genomic_DNA"/>
</dbReference>
<dbReference type="AlphaFoldDB" id="A0AB72WX44"/>
<evidence type="ECO:0000313" key="4">
    <source>
        <dbReference type="Proteomes" id="UP001189225"/>
    </source>
</evidence>
<feature type="transmembrane region" description="Helical" evidence="1">
    <location>
        <begin position="237"/>
        <end position="255"/>
    </location>
</feature>
<proteinExistence type="predicted"/>
<keyword evidence="1" id="KW-0472">Membrane</keyword>
<feature type="transmembrane region" description="Helical" evidence="1">
    <location>
        <begin position="293"/>
        <end position="311"/>
    </location>
</feature>
<dbReference type="GO" id="GO:0016020">
    <property type="term" value="C:membrane"/>
    <property type="evidence" value="ECO:0007669"/>
    <property type="project" value="TreeGrafter"/>
</dbReference>